<evidence type="ECO:0000313" key="2">
    <source>
        <dbReference type="Proteomes" id="UP001482620"/>
    </source>
</evidence>
<dbReference type="EMBL" id="JAHRIQ010069925">
    <property type="protein sequence ID" value="MEQ2243389.1"/>
    <property type="molecule type" value="Genomic_DNA"/>
</dbReference>
<evidence type="ECO:0000313" key="1">
    <source>
        <dbReference type="EMBL" id="MEQ2243389.1"/>
    </source>
</evidence>
<keyword evidence="2" id="KW-1185">Reference proteome</keyword>
<reference evidence="1 2" key="1">
    <citation type="submission" date="2021-06" db="EMBL/GenBank/DDBJ databases">
        <authorList>
            <person name="Palmer J.M."/>
        </authorList>
    </citation>
    <scope>NUCLEOTIDE SEQUENCE [LARGE SCALE GENOMIC DNA]</scope>
    <source>
        <strain evidence="2">if_2019</strain>
        <tissue evidence="1">Muscle</tissue>
    </source>
</reference>
<name>A0ABV0UF85_9TELE</name>
<gene>
    <name evidence="1" type="ORF">ILYODFUR_006646</name>
</gene>
<accession>A0ABV0UF85</accession>
<organism evidence="1 2">
    <name type="scientific">Ilyodon furcidens</name>
    <name type="common">goldbreast splitfin</name>
    <dbReference type="NCBI Taxonomy" id="33524"/>
    <lineage>
        <taxon>Eukaryota</taxon>
        <taxon>Metazoa</taxon>
        <taxon>Chordata</taxon>
        <taxon>Craniata</taxon>
        <taxon>Vertebrata</taxon>
        <taxon>Euteleostomi</taxon>
        <taxon>Actinopterygii</taxon>
        <taxon>Neopterygii</taxon>
        <taxon>Teleostei</taxon>
        <taxon>Neoteleostei</taxon>
        <taxon>Acanthomorphata</taxon>
        <taxon>Ovalentaria</taxon>
        <taxon>Atherinomorphae</taxon>
        <taxon>Cyprinodontiformes</taxon>
        <taxon>Goodeidae</taxon>
        <taxon>Ilyodon</taxon>
    </lineage>
</organism>
<dbReference type="Proteomes" id="UP001482620">
    <property type="component" value="Unassembled WGS sequence"/>
</dbReference>
<comment type="caution">
    <text evidence="1">The sequence shown here is derived from an EMBL/GenBank/DDBJ whole genome shotgun (WGS) entry which is preliminary data.</text>
</comment>
<sequence length="107" mass="12191">MMSALREWGGTKVILGSQGRLLAPHPAKSMQRLCCVRHEEHHMCKAQGQTWLLLFFAAGRFYYESFSSCCTIPASKHLLTLMDKEALQSVSVLRFGVQSLFCFLFFK</sequence>
<proteinExistence type="predicted"/>
<protein>
    <submittedName>
        <fullName evidence="1">Uncharacterized protein</fullName>
    </submittedName>
</protein>